<evidence type="ECO:0000313" key="4">
    <source>
        <dbReference type="Proteomes" id="UP000439986"/>
    </source>
</evidence>
<dbReference type="AlphaFoldDB" id="A0A844D4Q6"/>
<accession>A0A844D4Q6</accession>
<dbReference type="InterPro" id="IPR013424">
    <property type="entry name" value="Ice-binding_C"/>
</dbReference>
<dbReference type="NCBIfam" id="NF038126">
    <property type="entry name" value="PEP_CTERM_FxDxF"/>
    <property type="match status" value="1"/>
</dbReference>
<comment type="caution">
    <text evidence="3">The sequence shown here is derived from an EMBL/GenBank/DDBJ whole genome shotgun (WGS) entry which is preliminary data.</text>
</comment>
<reference evidence="3 4" key="1">
    <citation type="submission" date="2019-11" db="EMBL/GenBank/DDBJ databases">
        <title>Novel species isolated from a subtropical stream in China.</title>
        <authorList>
            <person name="Lu H."/>
        </authorList>
    </citation>
    <scope>NUCLEOTIDE SEQUENCE [LARGE SCALE GENOMIC DNA]</scope>
    <source>
        <strain evidence="3 4">FT26W</strain>
    </source>
</reference>
<feature type="signal peptide" evidence="1">
    <location>
        <begin position="1"/>
        <end position="22"/>
    </location>
</feature>
<keyword evidence="1" id="KW-0732">Signal</keyword>
<proteinExistence type="predicted"/>
<dbReference type="EMBL" id="WKJL01000007">
    <property type="protein sequence ID" value="MRW84795.1"/>
    <property type="molecule type" value="Genomic_DNA"/>
</dbReference>
<evidence type="ECO:0000256" key="1">
    <source>
        <dbReference type="SAM" id="SignalP"/>
    </source>
</evidence>
<evidence type="ECO:0000313" key="3">
    <source>
        <dbReference type="EMBL" id="MRW84795.1"/>
    </source>
</evidence>
<protein>
    <submittedName>
        <fullName evidence="3">PEP-CTERM sorting domain-containing protein</fullName>
    </submittedName>
</protein>
<sequence>MLKRLAGFVLSAFLFCANAAQAADYRLDFTATNFSGFGPSPLSAISGSFLYSAPNAASVWTSLNGVDLTIADYRYSVADVGFSHGTGINVIGGTLHSVNTVYSGTNDFYLALAGETIFFVYGLSSVPSDAWTSYTVQTVITEVTAVPEPGTYAMLLAGLGLMRVVGRRRRNASRTRIYVVS</sequence>
<dbReference type="Pfam" id="PF07589">
    <property type="entry name" value="PEP-CTERM"/>
    <property type="match status" value="1"/>
</dbReference>
<feature type="domain" description="Ice-binding protein C-terminal" evidence="2">
    <location>
        <begin position="145"/>
        <end position="169"/>
    </location>
</feature>
<evidence type="ECO:0000259" key="2">
    <source>
        <dbReference type="Pfam" id="PF07589"/>
    </source>
</evidence>
<dbReference type="RefSeq" id="WP_154357852.1">
    <property type="nucleotide sequence ID" value="NZ_WKJL01000007.1"/>
</dbReference>
<organism evidence="3 4">
    <name type="scientific">Duganella aquatilis</name>
    <dbReference type="NCBI Taxonomy" id="2666082"/>
    <lineage>
        <taxon>Bacteria</taxon>
        <taxon>Pseudomonadati</taxon>
        <taxon>Pseudomonadota</taxon>
        <taxon>Betaproteobacteria</taxon>
        <taxon>Burkholderiales</taxon>
        <taxon>Oxalobacteraceae</taxon>
        <taxon>Telluria group</taxon>
        <taxon>Duganella</taxon>
    </lineage>
</organism>
<dbReference type="NCBIfam" id="TIGR02595">
    <property type="entry name" value="PEP_CTERM"/>
    <property type="match status" value="1"/>
</dbReference>
<name>A0A844D4Q6_9BURK</name>
<dbReference type="Proteomes" id="UP000439986">
    <property type="component" value="Unassembled WGS sequence"/>
</dbReference>
<keyword evidence="4" id="KW-1185">Reference proteome</keyword>
<gene>
    <name evidence="3" type="ORF">GJ698_11935</name>
</gene>
<feature type="chain" id="PRO_5032383371" evidence="1">
    <location>
        <begin position="23"/>
        <end position="181"/>
    </location>
</feature>